<keyword evidence="5 12" id="KW-0812">Transmembrane</keyword>
<keyword evidence="7" id="KW-0418">Kinase</keyword>
<evidence type="ECO:0000256" key="9">
    <source>
        <dbReference type="ARBA" id="ARBA00022989"/>
    </source>
</evidence>
<evidence type="ECO:0000256" key="5">
    <source>
        <dbReference type="ARBA" id="ARBA00022692"/>
    </source>
</evidence>
<dbReference type="EMBL" id="WUBI01000003">
    <property type="protein sequence ID" value="MWV46057.1"/>
    <property type="molecule type" value="Genomic_DNA"/>
</dbReference>
<dbReference type="Gene3D" id="6.10.340.10">
    <property type="match status" value="1"/>
</dbReference>
<evidence type="ECO:0000256" key="12">
    <source>
        <dbReference type="SAM" id="Phobius"/>
    </source>
</evidence>
<organism evidence="14 15">
    <name type="scientific">Paenibacillus dendrobii</name>
    <dbReference type="NCBI Taxonomy" id="2691084"/>
    <lineage>
        <taxon>Bacteria</taxon>
        <taxon>Bacillati</taxon>
        <taxon>Bacillota</taxon>
        <taxon>Bacilli</taxon>
        <taxon>Bacillales</taxon>
        <taxon>Paenibacillaceae</taxon>
        <taxon>Paenibacillus</taxon>
    </lineage>
</organism>
<keyword evidence="4" id="KW-0808">Transferase</keyword>
<dbReference type="GO" id="GO:0000155">
    <property type="term" value="F:phosphorelay sensor kinase activity"/>
    <property type="evidence" value="ECO:0007669"/>
    <property type="project" value="InterPro"/>
</dbReference>
<evidence type="ECO:0000256" key="8">
    <source>
        <dbReference type="ARBA" id="ARBA00022840"/>
    </source>
</evidence>
<dbReference type="Pfam" id="PF02518">
    <property type="entry name" value="HATPase_c"/>
    <property type="match status" value="1"/>
</dbReference>
<protein>
    <submittedName>
        <fullName evidence="14">HAMP domain-containing protein</fullName>
    </submittedName>
</protein>
<dbReference type="InterPro" id="IPR003660">
    <property type="entry name" value="HAMP_dom"/>
</dbReference>
<evidence type="ECO:0000256" key="4">
    <source>
        <dbReference type="ARBA" id="ARBA00022679"/>
    </source>
</evidence>
<evidence type="ECO:0000256" key="11">
    <source>
        <dbReference type="ARBA" id="ARBA00023136"/>
    </source>
</evidence>
<dbReference type="Gene3D" id="3.30.565.10">
    <property type="entry name" value="Histidine kinase-like ATPase, C-terminal domain"/>
    <property type="match status" value="1"/>
</dbReference>
<dbReference type="InterPro" id="IPR036890">
    <property type="entry name" value="HATPase_C_sf"/>
</dbReference>
<evidence type="ECO:0000256" key="6">
    <source>
        <dbReference type="ARBA" id="ARBA00022741"/>
    </source>
</evidence>
<keyword evidence="2" id="KW-1003">Cell membrane</keyword>
<dbReference type="GO" id="GO:0005886">
    <property type="term" value="C:plasma membrane"/>
    <property type="evidence" value="ECO:0007669"/>
    <property type="project" value="UniProtKB-SubCell"/>
</dbReference>
<dbReference type="SMART" id="SM00304">
    <property type="entry name" value="HAMP"/>
    <property type="match status" value="1"/>
</dbReference>
<dbReference type="Proteomes" id="UP000460318">
    <property type="component" value="Unassembled WGS sequence"/>
</dbReference>
<comment type="subcellular location">
    <subcellularLocation>
        <location evidence="1">Cell membrane</location>
        <topology evidence="1">Multi-pass membrane protein</topology>
    </subcellularLocation>
</comment>
<evidence type="ECO:0000256" key="7">
    <source>
        <dbReference type="ARBA" id="ARBA00022777"/>
    </source>
</evidence>
<keyword evidence="11 12" id="KW-0472">Membrane</keyword>
<feature type="domain" description="HAMP" evidence="13">
    <location>
        <begin position="329"/>
        <end position="381"/>
    </location>
</feature>
<feature type="transmembrane region" description="Helical" evidence="12">
    <location>
        <begin position="304"/>
        <end position="326"/>
    </location>
</feature>
<evidence type="ECO:0000256" key="3">
    <source>
        <dbReference type="ARBA" id="ARBA00022553"/>
    </source>
</evidence>
<accession>A0A7X3LIE6</accession>
<dbReference type="SUPFAM" id="SSF55874">
    <property type="entry name" value="ATPase domain of HSP90 chaperone/DNA topoisomerase II/histidine kinase"/>
    <property type="match status" value="1"/>
</dbReference>
<keyword evidence="15" id="KW-1185">Reference proteome</keyword>
<gene>
    <name evidence="14" type="ORF">GRF59_20770</name>
</gene>
<comment type="caution">
    <text evidence="14">The sequence shown here is derived from an EMBL/GenBank/DDBJ whole genome shotgun (WGS) entry which is preliminary data.</text>
</comment>
<evidence type="ECO:0000313" key="14">
    <source>
        <dbReference type="EMBL" id="MWV46057.1"/>
    </source>
</evidence>
<dbReference type="Gene3D" id="3.30.450.20">
    <property type="entry name" value="PAS domain"/>
    <property type="match status" value="1"/>
</dbReference>
<keyword evidence="8" id="KW-0067">ATP-binding</keyword>
<evidence type="ECO:0000256" key="1">
    <source>
        <dbReference type="ARBA" id="ARBA00004651"/>
    </source>
</evidence>
<evidence type="ECO:0000256" key="10">
    <source>
        <dbReference type="ARBA" id="ARBA00023012"/>
    </source>
</evidence>
<dbReference type="GO" id="GO:0005524">
    <property type="term" value="F:ATP binding"/>
    <property type="evidence" value="ECO:0007669"/>
    <property type="project" value="UniProtKB-KW"/>
</dbReference>
<evidence type="ECO:0000259" key="13">
    <source>
        <dbReference type="PROSITE" id="PS50885"/>
    </source>
</evidence>
<evidence type="ECO:0000256" key="2">
    <source>
        <dbReference type="ARBA" id="ARBA00022475"/>
    </source>
</evidence>
<dbReference type="InterPro" id="IPR033479">
    <property type="entry name" value="dCache_1"/>
</dbReference>
<dbReference type="InterPro" id="IPR050640">
    <property type="entry name" value="Bact_2-comp_sensor_kinase"/>
</dbReference>
<dbReference type="Pfam" id="PF00672">
    <property type="entry name" value="HAMP"/>
    <property type="match status" value="1"/>
</dbReference>
<keyword evidence="3" id="KW-0597">Phosphoprotein</keyword>
<feature type="transmembrane region" description="Helical" evidence="12">
    <location>
        <begin position="20"/>
        <end position="40"/>
    </location>
</feature>
<keyword evidence="10" id="KW-0902">Two-component regulatory system</keyword>
<dbReference type="InterPro" id="IPR010559">
    <property type="entry name" value="Sig_transdc_His_kin_internal"/>
</dbReference>
<proteinExistence type="predicted"/>
<dbReference type="InterPro" id="IPR003594">
    <property type="entry name" value="HATPase_dom"/>
</dbReference>
<dbReference type="SMART" id="SM00387">
    <property type="entry name" value="HATPase_c"/>
    <property type="match status" value="1"/>
</dbReference>
<name>A0A7X3LIE6_9BACL</name>
<dbReference type="PANTHER" id="PTHR34220">
    <property type="entry name" value="SENSOR HISTIDINE KINASE YPDA"/>
    <property type="match status" value="1"/>
</dbReference>
<keyword evidence="6" id="KW-0547">Nucleotide-binding</keyword>
<evidence type="ECO:0000313" key="15">
    <source>
        <dbReference type="Proteomes" id="UP000460318"/>
    </source>
</evidence>
<dbReference type="PROSITE" id="PS50885">
    <property type="entry name" value="HAMP"/>
    <property type="match status" value="1"/>
</dbReference>
<dbReference type="CDD" id="cd06225">
    <property type="entry name" value="HAMP"/>
    <property type="match status" value="1"/>
</dbReference>
<keyword evidence="9 12" id="KW-1133">Transmembrane helix</keyword>
<sequence length="602" mass="68478">MKSSLWLRKIFHMRHLNTQIFVLMILTVTIPLLIISAIIYSASLQTVKSEYTSSSDLILKNLSFNIDQYLQSIEKGTLYAHMDGQLQNALEKWIHNPDDDQKLSSQYVIQHFIGTLEMTIKNVDSVQIYAGHQLFYSANFNRADLHYENFEQEDWYLKTLEKKGGIVIFGTHTPFHKIDTKEKVISIARVINKTGGKQPLGVMLVDIRLDSLREILSLSENTKRNFAITDPSGAIIYASKNPDFSKPMQIDSQKFEQVLGQQTGSFYSYFEGHDSYFNFVTSPYSGWKVIQYTNEKEMTKDSAMLGRIILFLAVGSIGMAILFLLIMRARVTKPIIFLKRQVERVGMGNFDVDLGSKRQDEFGVLYQGLRKMVEELQDYIERSSKAKVQQKVARLGALKSQINPHFLANALETVQMKAILNDQRGIGEMIGTLGQLFRIHTKMSKDIVSLEQELQHIRLYIKVQQMRFGEKIRYSEQLAPHTESLQVVHFSLQPLVENAIIHGLEKKPGHGLLEVCAELHEHQLLITVRDNGAGMNPEQLAALRQRLADHTDAVNDDNHIGLVNVQERIHLYFGTQYGMAMDSSPVTGTTITIRLPAVRTGS</sequence>
<dbReference type="Pfam" id="PF06580">
    <property type="entry name" value="His_kinase"/>
    <property type="match status" value="1"/>
</dbReference>
<dbReference type="Pfam" id="PF02743">
    <property type="entry name" value="dCache_1"/>
    <property type="match status" value="1"/>
</dbReference>
<dbReference type="SUPFAM" id="SSF158472">
    <property type="entry name" value="HAMP domain-like"/>
    <property type="match status" value="1"/>
</dbReference>
<dbReference type="PANTHER" id="PTHR34220:SF11">
    <property type="entry name" value="SENSOR PROTEIN KINASE HPTS"/>
    <property type="match status" value="1"/>
</dbReference>
<reference evidence="14 15" key="1">
    <citation type="submission" date="2019-12" db="EMBL/GenBank/DDBJ databases">
        <title>Paenibacillus sp. nov., an endophytic bacterium isolated from the stem of Dendrobium.</title>
        <authorList>
            <person name="Zhao R."/>
        </authorList>
    </citation>
    <scope>NUCLEOTIDE SEQUENCE [LARGE SCALE GENOMIC DNA]</scope>
    <source>
        <strain evidence="14 15">HJL G12</strain>
    </source>
</reference>
<dbReference type="AlphaFoldDB" id="A0A7X3LIE6"/>